<dbReference type="Proteomes" id="UP000250416">
    <property type="component" value="Unassembled WGS sequence"/>
</dbReference>
<comment type="caution">
    <text evidence="2">The sequence shown here is derived from an EMBL/GenBank/DDBJ whole genome shotgun (WGS) entry which is preliminary data.</text>
</comment>
<dbReference type="RefSeq" id="WP_146774152.1">
    <property type="nucleotide sequence ID" value="NZ_UARD01000001.1"/>
</dbReference>
<dbReference type="EMBL" id="UARD01000001">
    <property type="protein sequence ID" value="SPV11625.1"/>
    <property type="molecule type" value="Genomic_DNA"/>
</dbReference>
<accession>A0AAE8N8S0</accession>
<sequence>MTNASMRWRVGSLGLAAGVLCAGCATQQEAPKSLATDSRTENVLLQPVGDVDTACHSLSSRGVRCVFPNETWTPQDASNGGLPLIFSDLPWFDASRAPRVGGLLLLSEKRSPGGNPYYVAMARIYKFDFSGGGAAIPDSSYYDAVWRTVAARLPYASESSAETGRFLDRLDEQMATVKREELQKEATAAAEKKRQADDAAYKASPAYKKSLADKRVANCRNQIALARAAIVRDERVAQISGYENKLLRESAAQTIVNCQDTIARGGY</sequence>
<feature type="coiled-coil region" evidence="1">
    <location>
        <begin position="167"/>
        <end position="199"/>
    </location>
</feature>
<dbReference type="AlphaFoldDB" id="A0AAE8N8S0"/>
<organism evidence="2 3">
    <name type="scientific">Burkholderia cepacia</name>
    <name type="common">Pseudomonas cepacia</name>
    <dbReference type="NCBI Taxonomy" id="292"/>
    <lineage>
        <taxon>Bacteria</taxon>
        <taxon>Pseudomonadati</taxon>
        <taxon>Pseudomonadota</taxon>
        <taxon>Betaproteobacteria</taxon>
        <taxon>Burkholderiales</taxon>
        <taxon>Burkholderiaceae</taxon>
        <taxon>Burkholderia</taxon>
        <taxon>Burkholderia cepacia complex</taxon>
    </lineage>
</organism>
<proteinExistence type="predicted"/>
<evidence type="ECO:0000313" key="2">
    <source>
        <dbReference type="EMBL" id="SPV11625.1"/>
    </source>
</evidence>
<evidence type="ECO:0000256" key="1">
    <source>
        <dbReference type="SAM" id="Coils"/>
    </source>
</evidence>
<protein>
    <submittedName>
        <fullName evidence="2">Uncharacterized protein</fullName>
    </submittedName>
</protein>
<keyword evidence="1" id="KW-0175">Coiled coil</keyword>
<evidence type="ECO:0000313" key="3">
    <source>
        <dbReference type="Proteomes" id="UP000250416"/>
    </source>
</evidence>
<reference evidence="2 3" key="1">
    <citation type="submission" date="2018-06" db="EMBL/GenBank/DDBJ databases">
        <authorList>
            <consortium name="Pathogen Informatics"/>
            <person name="Doyle S."/>
        </authorList>
    </citation>
    <scope>NUCLEOTIDE SEQUENCE [LARGE SCALE GENOMIC DNA]</scope>
    <source>
        <strain evidence="2 3">NCTC10661</strain>
    </source>
</reference>
<gene>
    <name evidence="2" type="ORF">NCTC10661_00220</name>
</gene>
<name>A0AAE8N8S0_BURCE</name>